<dbReference type="Proteomes" id="UP000504629">
    <property type="component" value="Unplaced"/>
</dbReference>
<evidence type="ECO:0000256" key="4">
    <source>
        <dbReference type="SAM" id="MobiDB-lite"/>
    </source>
</evidence>
<dbReference type="RefSeq" id="XP_028033867.1">
    <property type="nucleotide sequence ID" value="XM_028178066.1"/>
</dbReference>
<sequence>MSGVLAGHVSKRKRGQHVKSRAVLRMMAIMQDRNREEVPKEFLETGRTGRRNAMPDILHPQGAEVTTADLPSRLQQLVTTDPDNPQAGASTTDLDVKKADEQTAKKDSCS</sequence>
<gene>
    <name evidence="6" type="primary">LOC114245790</name>
</gene>
<evidence type="ECO:0000313" key="5">
    <source>
        <dbReference type="Proteomes" id="UP000504629"/>
    </source>
</evidence>
<dbReference type="GeneID" id="114245790"/>
<dbReference type="InterPro" id="IPR004171">
    <property type="entry name" value="cAMP_dep_PKI"/>
</dbReference>
<dbReference type="Pfam" id="PF02827">
    <property type="entry name" value="PKI"/>
    <property type="match status" value="1"/>
</dbReference>
<keyword evidence="5" id="KW-1185">Reference proteome</keyword>
<protein>
    <submittedName>
        <fullName evidence="6">Uncharacterized protein LOC114245790 isoform X1</fullName>
    </submittedName>
</protein>
<name>A0A6J2JYH6_BOMMA</name>
<dbReference type="PANTHER" id="PTHR15416">
    <property type="entry name" value="CAMP-DEPENDENT PROTEIN KINASE INHIBITOR/PKI"/>
    <property type="match status" value="1"/>
</dbReference>
<evidence type="ECO:0000313" key="6">
    <source>
        <dbReference type="RefSeq" id="XP_028033867.1"/>
    </source>
</evidence>
<reference evidence="6" key="1">
    <citation type="submission" date="2025-08" db="UniProtKB">
        <authorList>
            <consortium name="RefSeq"/>
        </authorList>
    </citation>
    <scope>IDENTIFICATION</scope>
    <source>
        <tissue evidence="6">Silk gland</tissue>
    </source>
</reference>
<evidence type="ECO:0000256" key="2">
    <source>
        <dbReference type="ARBA" id="ARBA00006393"/>
    </source>
</evidence>
<keyword evidence="3" id="KW-0649">Protein kinase inhibitor</keyword>
<proteinExistence type="inferred from homology"/>
<feature type="compositionally biased region" description="Basic and acidic residues" evidence="4">
    <location>
        <begin position="94"/>
        <end position="110"/>
    </location>
</feature>
<dbReference type="AlphaFoldDB" id="A0A6J2JYH6"/>
<comment type="function">
    <text evidence="1">Extremely potent competitive inhibitor of cAMP-dependent protein kinase activity, this protein interacts with the catalytic subunit of the enzyme after the cAMP-induced dissociation of its regulatory chains.</text>
</comment>
<organism evidence="5 6">
    <name type="scientific">Bombyx mandarina</name>
    <name type="common">Wild silk moth</name>
    <name type="synonym">Wild silkworm</name>
    <dbReference type="NCBI Taxonomy" id="7092"/>
    <lineage>
        <taxon>Eukaryota</taxon>
        <taxon>Metazoa</taxon>
        <taxon>Ecdysozoa</taxon>
        <taxon>Arthropoda</taxon>
        <taxon>Hexapoda</taxon>
        <taxon>Insecta</taxon>
        <taxon>Pterygota</taxon>
        <taxon>Neoptera</taxon>
        <taxon>Endopterygota</taxon>
        <taxon>Lepidoptera</taxon>
        <taxon>Glossata</taxon>
        <taxon>Ditrysia</taxon>
        <taxon>Bombycoidea</taxon>
        <taxon>Bombycidae</taxon>
        <taxon>Bombycinae</taxon>
        <taxon>Bombyx</taxon>
    </lineage>
</organism>
<accession>A0A6J2JYH6</accession>
<dbReference type="KEGG" id="bman:114245790"/>
<feature type="compositionally biased region" description="Polar residues" evidence="4">
    <location>
        <begin position="77"/>
        <end position="93"/>
    </location>
</feature>
<evidence type="ECO:0000256" key="1">
    <source>
        <dbReference type="ARBA" id="ARBA00002844"/>
    </source>
</evidence>
<feature type="region of interest" description="Disordered" evidence="4">
    <location>
        <begin position="37"/>
        <end position="59"/>
    </location>
</feature>
<feature type="region of interest" description="Disordered" evidence="4">
    <location>
        <begin position="77"/>
        <end position="110"/>
    </location>
</feature>
<dbReference type="GO" id="GO:0004862">
    <property type="term" value="F:cAMP-dependent protein kinase inhibitor activity"/>
    <property type="evidence" value="ECO:0007669"/>
    <property type="project" value="InterPro"/>
</dbReference>
<evidence type="ECO:0000256" key="3">
    <source>
        <dbReference type="ARBA" id="ARBA00023013"/>
    </source>
</evidence>
<dbReference type="OrthoDB" id="6380180at2759"/>
<comment type="similarity">
    <text evidence="2">Belongs to the PKI family.</text>
</comment>